<evidence type="ECO:0000313" key="2">
    <source>
        <dbReference type="Proteomes" id="UP001160334"/>
    </source>
</evidence>
<evidence type="ECO:0000313" key="1">
    <source>
        <dbReference type="EMBL" id="MDH6283467.1"/>
    </source>
</evidence>
<protein>
    <submittedName>
        <fullName evidence="1">Uncharacterized protein</fullName>
    </submittedName>
</protein>
<reference evidence="1 2" key="1">
    <citation type="submission" date="2023-04" db="EMBL/GenBank/DDBJ databases">
        <title>Forest soil microbial communities from Buena Vista Peninsula, Colon Province, Panama.</title>
        <authorList>
            <person name="Bouskill N."/>
        </authorList>
    </citation>
    <scope>NUCLEOTIDE SEQUENCE [LARGE SCALE GENOMIC DNA]</scope>
    <source>
        <strain evidence="1 2">CFH S0262</strain>
    </source>
</reference>
<keyword evidence="2" id="KW-1185">Reference proteome</keyword>
<dbReference type="Proteomes" id="UP001160334">
    <property type="component" value="Unassembled WGS sequence"/>
</dbReference>
<comment type="caution">
    <text evidence="1">The sequence shown here is derived from an EMBL/GenBank/DDBJ whole genome shotgun (WGS) entry which is preliminary data.</text>
</comment>
<dbReference type="EMBL" id="JARXVC010000014">
    <property type="protein sequence ID" value="MDH6283467.1"/>
    <property type="molecule type" value="Genomic_DNA"/>
</dbReference>
<dbReference type="RefSeq" id="WP_342394592.1">
    <property type="nucleotide sequence ID" value="NZ_JARXVC010000014.1"/>
</dbReference>
<name>A0ABT6MGL6_9NOCA</name>
<gene>
    <name evidence="1" type="ORF">M2280_004715</name>
</gene>
<organism evidence="1 2">
    <name type="scientific">Prescottella agglutinans</name>
    <dbReference type="NCBI Taxonomy" id="1644129"/>
    <lineage>
        <taxon>Bacteria</taxon>
        <taxon>Bacillati</taxon>
        <taxon>Actinomycetota</taxon>
        <taxon>Actinomycetes</taxon>
        <taxon>Mycobacteriales</taxon>
        <taxon>Nocardiaceae</taxon>
        <taxon>Prescottella</taxon>
    </lineage>
</organism>
<sequence>MVDHTQIPGCDVVVAAVGTVAALAGQRMRAYLADHPRADAPTASQWPSRKNGDYRAEGTRYAVPLGWSQPPDAYRAVQTSRFGFALHGLVAALNESPLSRGAGR</sequence>
<accession>A0ABT6MGL6</accession>
<proteinExistence type="predicted"/>